<dbReference type="OrthoDB" id="2106152at2759"/>
<dbReference type="AlphaFoldDB" id="A0A072PFH1"/>
<dbReference type="Gene3D" id="2.60.120.620">
    <property type="entry name" value="q2cbj1_9rhob like domain"/>
    <property type="match status" value="1"/>
</dbReference>
<sequence length="294" mass="33209">MAKSPNVEALERDGFVVIRTALKPDEVEKLRASCQQVTALARAGKWPNVRTLPKQFPPWNVDGGKNPAEAGIWGVQGLMHPSMLDHNLFTATYFSDTLINPTKELLGCADDELVMELFNLLVRPDHDFELRWHRDDISDKATADEELERLNKPAWHTQWNLSLYDDASLIVVPGSHKRARTEAECNADPFEKGLDGELHVQMHPGDIVFYNNNILHRGAYDSQKERMTLHGSVGHVKGGSLRARNVLQHGLRDWIDQCDFSKVPESERERAEGMRKRLIELGRKSGDVGFSLQG</sequence>
<evidence type="ECO:0000313" key="2">
    <source>
        <dbReference type="Proteomes" id="UP000027920"/>
    </source>
</evidence>
<accession>A0A072PFH1</accession>
<evidence type="ECO:0000313" key="1">
    <source>
        <dbReference type="EMBL" id="KEF58522.1"/>
    </source>
</evidence>
<name>A0A072PFH1_9EURO</name>
<keyword evidence="2" id="KW-1185">Reference proteome</keyword>
<dbReference type="EMBL" id="AMGV01000004">
    <property type="protein sequence ID" value="KEF58522.1"/>
    <property type="molecule type" value="Genomic_DNA"/>
</dbReference>
<dbReference type="HOGENOM" id="CLU_056749_0_0_1"/>
<dbReference type="STRING" id="1182545.A0A072PFH1"/>
<dbReference type="PANTHER" id="PTHR40470">
    <property type="entry name" value="PHYTANOYL-COA DIOXYGENASE FAMILY PROTEIN (AFU_ORTHOLOGUE AFUA_2G15850)"/>
    <property type="match status" value="1"/>
</dbReference>
<dbReference type="InterPro" id="IPR008775">
    <property type="entry name" value="Phytyl_CoA_dOase-like"/>
</dbReference>
<reference evidence="1 2" key="1">
    <citation type="submission" date="2013-03" db="EMBL/GenBank/DDBJ databases">
        <title>The Genome Sequence of Exophiala aquamarina CBS 119918.</title>
        <authorList>
            <consortium name="The Broad Institute Genomics Platform"/>
            <person name="Cuomo C."/>
            <person name="de Hoog S."/>
            <person name="Gorbushina A."/>
            <person name="Walker B."/>
            <person name="Young S.K."/>
            <person name="Zeng Q."/>
            <person name="Gargeya S."/>
            <person name="Fitzgerald M."/>
            <person name="Haas B."/>
            <person name="Abouelleil A."/>
            <person name="Allen A.W."/>
            <person name="Alvarado L."/>
            <person name="Arachchi H.M."/>
            <person name="Berlin A.M."/>
            <person name="Chapman S.B."/>
            <person name="Gainer-Dewar J."/>
            <person name="Goldberg J."/>
            <person name="Griggs A."/>
            <person name="Gujja S."/>
            <person name="Hansen M."/>
            <person name="Howarth C."/>
            <person name="Imamovic A."/>
            <person name="Ireland A."/>
            <person name="Larimer J."/>
            <person name="McCowan C."/>
            <person name="Murphy C."/>
            <person name="Pearson M."/>
            <person name="Poon T.W."/>
            <person name="Priest M."/>
            <person name="Roberts A."/>
            <person name="Saif S."/>
            <person name="Shea T."/>
            <person name="Sisk P."/>
            <person name="Sykes S."/>
            <person name="Wortman J."/>
            <person name="Nusbaum C."/>
            <person name="Birren B."/>
        </authorList>
    </citation>
    <scope>NUCLEOTIDE SEQUENCE [LARGE SCALE GENOMIC DNA]</scope>
    <source>
        <strain evidence="1 2">CBS 119918</strain>
    </source>
</reference>
<gene>
    <name evidence="1" type="ORF">A1O9_06448</name>
</gene>
<organism evidence="1 2">
    <name type="scientific">Exophiala aquamarina CBS 119918</name>
    <dbReference type="NCBI Taxonomy" id="1182545"/>
    <lineage>
        <taxon>Eukaryota</taxon>
        <taxon>Fungi</taxon>
        <taxon>Dikarya</taxon>
        <taxon>Ascomycota</taxon>
        <taxon>Pezizomycotina</taxon>
        <taxon>Eurotiomycetes</taxon>
        <taxon>Chaetothyriomycetidae</taxon>
        <taxon>Chaetothyriales</taxon>
        <taxon>Herpotrichiellaceae</taxon>
        <taxon>Exophiala</taxon>
    </lineage>
</organism>
<dbReference type="VEuPathDB" id="FungiDB:A1O9_06448"/>
<dbReference type="GeneID" id="25281365"/>
<dbReference type="Pfam" id="PF05721">
    <property type="entry name" value="PhyH"/>
    <property type="match status" value="1"/>
</dbReference>
<dbReference type="SUPFAM" id="SSF51197">
    <property type="entry name" value="Clavaminate synthase-like"/>
    <property type="match status" value="1"/>
</dbReference>
<protein>
    <recommendedName>
        <fullName evidence="3">Phytanoyl-CoA dioxygenase</fullName>
    </recommendedName>
</protein>
<dbReference type="RefSeq" id="XP_013261112.1">
    <property type="nucleotide sequence ID" value="XM_013405658.1"/>
</dbReference>
<comment type="caution">
    <text evidence="1">The sequence shown here is derived from an EMBL/GenBank/DDBJ whole genome shotgun (WGS) entry which is preliminary data.</text>
</comment>
<proteinExistence type="predicted"/>
<dbReference type="PANTHER" id="PTHR40470:SF1">
    <property type="entry name" value="PHYTANOYL-COA DIOXYGENASE FAMILY PROTEIN (AFU_ORTHOLOGUE AFUA_2G15850)"/>
    <property type="match status" value="1"/>
</dbReference>
<dbReference type="Proteomes" id="UP000027920">
    <property type="component" value="Unassembled WGS sequence"/>
</dbReference>
<evidence type="ECO:0008006" key="3">
    <source>
        <dbReference type="Google" id="ProtNLM"/>
    </source>
</evidence>